<comment type="caution">
    <text evidence="11">The sequence shown here is derived from an EMBL/GenBank/DDBJ whole genome shotgun (WGS) entry which is preliminary data.</text>
</comment>
<accession>A0ABP4B9L5</accession>
<evidence type="ECO:0000313" key="12">
    <source>
        <dbReference type="Proteomes" id="UP001500665"/>
    </source>
</evidence>
<feature type="transmembrane region" description="Helical" evidence="9">
    <location>
        <begin position="105"/>
        <end position="123"/>
    </location>
</feature>
<evidence type="ECO:0000256" key="2">
    <source>
        <dbReference type="ARBA" id="ARBA00012438"/>
    </source>
</evidence>
<keyword evidence="6" id="KW-0418">Kinase</keyword>
<dbReference type="CDD" id="cd16917">
    <property type="entry name" value="HATPase_UhpB-NarQ-NarX-like"/>
    <property type="match status" value="1"/>
</dbReference>
<evidence type="ECO:0000256" key="9">
    <source>
        <dbReference type="SAM" id="Phobius"/>
    </source>
</evidence>
<dbReference type="RefSeq" id="WP_344239128.1">
    <property type="nucleotide sequence ID" value="NZ_BAAAHH010000005.1"/>
</dbReference>
<dbReference type="InterPro" id="IPR036890">
    <property type="entry name" value="HATPase_C_sf"/>
</dbReference>
<dbReference type="EMBL" id="BAAAHH010000005">
    <property type="protein sequence ID" value="GAA0945913.1"/>
    <property type="molecule type" value="Genomic_DNA"/>
</dbReference>
<keyword evidence="7" id="KW-0067">ATP-binding</keyword>
<evidence type="ECO:0000256" key="1">
    <source>
        <dbReference type="ARBA" id="ARBA00000085"/>
    </source>
</evidence>
<keyword evidence="3" id="KW-0597">Phosphoprotein</keyword>
<keyword evidence="9" id="KW-0812">Transmembrane</keyword>
<protein>
    <recommendedName>
        <fullName evidence="2">histidine kinase</fullName>
        <ecNumber evidence="2">2.7.13.3</ecNumber>
    </recommendedName>
</protein>
<evidence type="ECO:0000256" key="7">
    <source>
        <dbReference type="ARBA" id="ARBA00022840"/>
    </source>
</evidence>
<gene>
    <name evidence="11" type="ORF">GCM10009550_20070</name>
</gene>
<keyword evidence="9" id="KW-1133">Transmembrane helix</keyword>
<evidence type="ECO:0000256" key="3">
    <source>
        <dbReference type="ARBA" id="ARBA00022553"/>
    </source>
</evidence>
<keyword evidence="12" id="KW-1185">Reference proteome</keyword>
<sequence length="392" mass="41306">MTEASVHRWRFLLLVAGSALFLLPSTMAVALVSLPLAAGITVSIAAAASHAALLALRRAPTIALLAITATTAVQALVTGLFVLLPSTALVLVALHGASARGDRRVAIAAAVLGPVAAAFRYAADPAIVGGGFGPAPWLLAVLLLAVCAVAVATGTLRRSELRVTRLVATQLELEERDRAHREEAAAAAERARISRDLHDVLAHSLTVIVGQARVARFDPDGAEGALDVIEDTARESLRDLRVTLRTLRGGGPEADLHRPPTLADLPGLAARMQDLGLQVRRRTTGTPRVLGPAAESAMHRFVQEGLTNALRHGEGVLDWEQRWCEDRIMIRLHNAVPSPPRSTPGSGLGLSGMRERLESVGGSLRVERTTGFAVCASVPYPSQAVADARDAL</sequence>
<feature type="transmembrane region" description="Helical" evidence="9">
    <location>
        <begin position="62"/>
        <end position="93"/>
    </location>
</feature>
<evidence type="ECO:0000256" key="8">
    <source>
        <dbReference type="ARBA" id="ARBA00023012"/>
    </source>
</evidence>
<comment type="catalytic activity">
    <reaction evidence="1">
        <text>ATP + protein L-histidine = ADP + protein N-phospho-L-histidine.</text>
        <dbReference type="EC" id="2.7.13.3"/>
    </reaction>
</comment>
<dbReference type="Gene3D" id="3.30.565.10">
    <property type="entry name" value="Histidine kinase-like ATPase, C-terminal domain"/>
    <property type="match status" value="1"/>
</dbReference>
<dbReference type="InterPro" id="IPR011712">
    <property type="entry name" value="Sig_transdc_His_kin_sub3_dim/P"/>
</dbReference>
<keyword evidence="5" id="KW-0547">Nucleotide-binding</keyword>
<evidence type="ECO:0000259" key="10">
    <source>
        <dbReference type="Pfam" id="PF07730"/>
    </source>
</evidence>
<keyword evidence="9" id="KW-0472">Membrane</keyword>
<dbReference type="Proteomes" id="UP001500665">
    <property type="component" value="Unassembled WGS sequence"/>
</dbReference>
<feature type="domain" description="Signal transduction histidine kinase subgroup 3 dimerisation and phosphoacceptor" evidence="10">
    <location>
        <begin position="189"/>
        <end position="249"/>
    </location>
</feature>
<reference evidence="12" key="1">
    <citation type="journal article" date="2019" name="Int. J. Syst. Evol. Microbiol.">
        <title>The Global Catalogue of Microorganisms (GCM) 10K type strain sequencing project: providing services to taxonomists for standard genome sequencing and annotation.</title>
        <authorList>
            <consortium name="The Broad Institute Genomics Platform"/>
            <consortium name="The Broad Institute Genome Sequencing Center for Infectious Disease"/>
            <person name="Wu L."/>
            <person name="Ma J."/>
        </authorList>
    </citation>
    <scope>NUCLEOTIDE SEQUENCE [LARGE SCALE GENOMIC DNA]</scope>
    <source>
        <strain evidence="12">JCM 10696</strain>
    </source>
</reference>
<dbReference type="EC" id="2.7.13.3" evidence="2"/>
<dbReference type="Gene3D" id="1.20.5.1930">
    <property type="match status" value="1"/>
</dbReference>
<organism evidence="11 12">
    <name type="scientific">Actinocorallia libanotica</name>
    <dbReference type="NCBI Taxonomy" id="46162"/>
    <lineage>
        <taxon>Bacteria</taxon>
        <taxon>Bacillati</taxon>
        <taxon>Actinomycetota</taxon>
        <taxon>Actinomycetes</taxon>
        <taxon>Streptosporangiales</taxon>
        <taxon>Thermomonosporaceae</taxon>
        <taxon>Actinocorallia</taxon>
    </lineage>
</organism>
<dbReference type="PANTHER" id="PTHR24421">
    <property type="entry name" value="NITRATE/NITRITE SENSOR PROTEIN NARX-RELATED"/>
    <property type="match status" value="1"/>
</dbReference>
<dbReference type="SUPFAM" id="SSF55874">
    <property type="entry name" value="ATPase domain of HSP90 chaperone/DNA topoisomerase II/histidine kinase"/>
    <property type="match status" value="1"/>
</dbReference>
<dbReference type="PANTHER" id="PTHR24421:SF10">
    <property type="entry name" value="NITRATE_NITRITE SENSOR PROTEIN NARQ"/>
    <property type="match status" value="1"/>
</dbReference>
<feature type="transmembrane region" description="Helical" evidence="9">
    <location>
        <begin position="135"/>
        <end position="156"/>
    </location>
</feature>
<keyword evidence="8" id="KW-0902">Two-component regulatory system</keyword>
<dbReference type="Pfam" id="PF07730">
    <property type="entry name" value="HisKA_3"/>
    <property type="match status" value="1"/>
</dbReference>
<evidence type="ECO:0000313" key="11">
    <source>
        <dbReference type="EMBL" id="GAA0945913.1"/>
    </source>
</evidence>
<proteinExistence type="predicted"/>
<dbReference type="InterPro" id="IPR050482">
    <property type="entry name" value="Sensor_HK_TwoCompSys"/>
</dbReference>
<keyword evidence="4" id="KW-0808">Transferase</keyword>
<evidence type="ECO:0000256" key="5">
    <source>
        <dbReference type="ARBA" id="ARBA00022741"/>
    </source>
</evidence>
<evidence type="ECO:0000256" key="4">
    <source>
        <dbReference type="ARBA" id="ARBA00022679"/>
    </source>
</evidence>
<evidence type="ECO:0000256" key="6">
    <source>
        <dbReference type="ARBA" id="ARBA00022777"/>
    </source>
</evidence>
<name>A0ABP4B9L5_9ACTN</name>